<keyword evidence="2" id="KW-0720">Serine protease</keyword>
<reference evidence="5" key="1">
    <citation type="submission" date="2019-09" db="EMBL/GenBank/DDBJ databases">
        <authorList>
            <person name="Teo W.F.A."/>
            <person name="Duangmal K."/>
        </authorList>
    </citation>
    <scope>NUCLEOTIDE SEQUENCE [LARGE SCALE GENOMIC DNA]</scope>
    <source>
        <strain evidence="5">K81G1</strain>
    </source>
</reference>
<dbReference type="RefSeq" id="WP_144747951.1">
    <property type="nucleotide sequence ID" value="NZ_VMNW02000013.1"/>
</dbReference>
<name>A0A5N0V8E9_9PSEU</name>
<dbReference type="PRINTS" id="PR00722">
    <property type="entry name" value="CHYMOTRYPSIN"/>
</dbReference>
<dbReference type="CDD" id="cd00190">
    <property type="entry name" value="Tryp_SPc"/>
    <property type="match status" value="1"/>
</dbReference>
<dbReference type="InterPro" id="IPR033116">
    <property type="entry name" value="TRYPSIN_SER"/>
</dbReference>
<dbReference type="InterPro" id="IPR001314">
    <property type="entry name" value="Peptidase_S1A"/>
</dbReference>
<dbReference type="Pfam" id="PF00089">
    <property type="entry name" value="Trypsin"/>
    <property type="match status" value="1"/>
</dbReference>
<dbReference type="Gene3D" id="2.40.10.10">
    <property type="entry name" value="Trypsin-like serine proteases"/>
    <property type="match status" value="1"/>
</dbReference>
<keyword evidence="6" id="KW-1185">Reference proteome</keyword>
<dbReference type="PROSITE" id="PS50240">
    <property type="entry name" value="TRYPSIN_DOM"/>
    <property type="match status" value="1"/>
</dbReference>
<evidence type="ECO:0000256" key="3">
    <source>
        <dbReference type="SAM" id="SignalP"/>
    </source>
</evidence>
<dbReference type="PANTHER" id="PTHR24250:SF27">
    <property type="entry name" value="ELASTASE 2 LIKE"/>
    <property type="match status" value="1"/>
</dbReference>
<protein>
    <submittedName>
        <fullName evidence="5">Serine protease</fullName>
    </submittedName>
</protein>
<dbReference type="SUPFAM" id="SSF50494">
    <property type="entry name" value="Trypsin-like serine proteases"/>
    <property type="match status" value="1"/>
</dbReference>
<feature type="domain" description="Peptidase S1" evidence="4">
    <location>
        <begin position="37"/>
        <end position="327"/>
    </location>
</feature>
<dbReference type="PROSITE" id="PS00134">
    <property type="entry name" value="TRYPSIN_HIS"/>
    <property type="match status" value="1"/>
</dbReference>
<feature type="chain" id="PRO_5024343016" evidence="3">
    <location>
        <begin position="37"/>
        <end position="377"/>
    </location>
</feature>
<dbReference type="Gene3D" id="2.60.40.2700">
    <property type="match status" value="1"/>
</dbReference>
<keyword evidence="2 5" id="KW-0645">Protease</keyword>
<dbReference type="GO" id="GO:0006508">
    <property type="term" value="P:proteolysis"/>
    <property type="evidence" value="ECO:0007669"/>
    <property type="project" value="UniProtKB-KW"/>
</dbReference>
<dbReference type="AlphaFoldDB" id="A0A5N0V8E9"/>
<accession>A0A5N0V8E9</accession>
<evidence type="ECO:0000259" key="4">
    <source>
        <dbReference type="PROSITE" id="PS50240"/>
    </source>
</evidence>
<sequence length="377" mass="38630">MAPSDLRRAARRLGVPVLASAALLAGMVLNTPGASAISQGTEAPAGSAPWMATLAFAGTDPLTRSGYCGGTLIAPDRVLTAGHCVLDKSPADFQVYLGADRLSRPRGAAHQVRGWFWHPGWRKIDTKDGTFAADDLAVVVLDQPVRGVRPARIASPVEVSAAVAASGTGTVYGHGSTEQTTGMTDRLQQATMKLLAPQQCAPNVPQDSVGDNGFCVTGVPSGSGAAVPSICPGDSGGPLLLTTAEGPEVAGVLSAQSGDGCDGSAHQGEFMNPADWRQQALRPNPELAPTGTLRITGTAGQSLTAEVGGLTPASAQVGYEWFEEKDDGDGFKYNVPVEGATNPSLPVSGDLVGKQLECIATLTSPAGEVQLKQSVHT</sequence>
<proteinExistence type="predicted"/>
<keyword evidence="2" id="KW-0378">Hydrolase</keyword>
<dbReference type="GO" id="GO:0004252">
    <property type="term" value="F:serine-type endopeptidase activity"/>
    <property type="evidence" value="ECO:0007669"/>
    <property type="project" value="InterPro"/>
</dbReference>
<organism evidence="5 6">
    <name type="scientific">Amycolatopsis acidicola</name>
    <dbReference type="NCBI Taxonomy" id="2596893"/>
    <lineage>
        <taxon>Bacteria</taxon>
        <taxon>Bacillati</taxon>
        <taxon>Actinomycetota</taxon>
        <taxon>Actinomycetes</taxon>
        <taxon>Pseudonocardiales</taxon>
        <taxon>Pseudonocardiaceae</taxon>
        <taxon>Amycolatopsis</taxon>
    </lineage>
</organism>
<comment type="caution">
    <text evidence="5">The sequence shown here is derived from an EMBL/GenBank/DDBJ whole genome shotgun (WGS) entry which is preliminary data.</text>
</comment>
<keyword evidence="1" id="KW-1015">Disulfide bond</keyword>
<feature type="signal peptide" evidence="3">
    <location>
        <begin position="1"/>
        <end position="36"/>
    </location>
</feature>
<keyword evidence="3" id="KW-0732">Signal</keyword>
<dbReference type="InterPro" id="IPR018114">
    <property type="entry name" value="TRYPSIN_HIS"/>
</dbReference>
<evidence type="ECO:0000256" key="2">
    <source>
        <dbReference type="RuleBase" id="RU363034"/>
    </source>
</evidence>
<dbReference type="Proteomes" id="UP000319769">
    <property type="component" value="Unassembled WGS sequence"/>
</dbReference>
<dbReference type="PROSITE" id="PS00135">
    <property type="entry name" value="TRYPSIN_SER"/>
    <property type="match status" value="1"/>
</dbReference>
<evidence type="ECO:0000313" key="5">
    <source>
        <dbReference type="EMBL" id="KAA9162315.1"/>
    </source>
</evidence>
<evidence type="ECO:0000313" key="6">
    <source>
        <dbReference type="Proteomes" id="UP000319769"/>
    </source>
</evidence>
<dbReference type="InterPro" id="IPR043504">
    <property type="entry name" value="Peptidase_S1_PA_chymotrypsin"/>
</dbReference>
<evidence type="ECO:0000256" key="1">
    <source>
        <dbReference type="ARBA" id="ARBA00023157"/>
    </source>
</evidence>
<dbReference type="PANTHER" id="PTHR24250">
    <property type="entry name" value="CHYMOTRYPSIN-RELATED"/>
    <property type="match status" value="1"/>
</dbReference>
<dbReference type="SMART" id="SM00020">
    <property type="entry name" value="Tryp_SPc"/>
    <property type="match status" value="1"/>
</dbReference>
<gene>
    <name evidence="5" type="ORF">FPZ12_011780</name>
</gene>
<dbReference type="InterPro" id="IPR001254">
    <property type="entry name" value="Trypsin_dom"/>
</dbReference>
<dbReference type="OrthoDB" id="5243523at2"/>
<dbReference type="EMBL" id="VMNW02000013">
    <property type="protein sequence ID" value="KAA9162315.1"/>
    <property type="molecule type" value="Genomic_DNA"/>
</dbReference>
<dbReference type="InterPro" id="IPR009003">
    <property type="entry name" value="Peptidase_S1_PA"/>
</dbReference>